<evidence type="ECO:0000256" key="6">
    <source>
        <dbReference type="ARBA" id="ARBA00023139"/>
    </source>
</evidence>
<keyword evidence="4" id="KW-0732">Signal</keyword>
<dbReference type="InterPro" id="IPR046953">
    <property type="entry name" value="Spore_GerAC-like_C"/>
</dbReference>
<dbReference type="AlphaFoldDB" id="A0A430J9F8"/>
<feature type="domain" description="Spore germination protein N-terminal" evidence="9">
    <location>
        <begin position="29"/>
        <end position="205"/>
    </location>
</feature>
<evidence type="ECO:0000313" key="11">
    <source>
        <dbReference type="Proteomes" id="UP000276128"/>
    </source>
</evidence>
<evidence type="ECO:0000256" key="7">
    <source>
        <dbReference type="ARBA" id="ARBA00023288"/>
    </source>
</evidence>
<dbReference type="GO" id="GO:0016020">
    <property type="term" value="C:membrane"/>
    <property type="evidence" value="ECO:0007669"/>
    <property type="project" value="UniProtKB-SubCell"/>
</dbReference>
<dbReference type="GO" id="GO:0009847">
    <property type="term" value="P:spore germination"/>
    <property type="evidence" value="ECO:0007669"/>
    <property type="project" value="InterPro"/>
</dbReference>
<comment type="subcellular location">
    <subcellularLocation>
        <location evidence="1">Membrane</location>
        <topology evidence="1">Lipid-anchor</topology>
    </subcellularLocation>
</comment>
<dbReference type="PROSITE" id="PS51257">
    <property type="entry name" value="PROKAR_LIPOPROTEIN"/>
    <property type="match status" value="1"/>
</dbReference>
<feature type="domain" description="Spore germination GerAC-like C-terminal" evidence="8">
    <location>
        <begin position="232"/>
        <end position="397"/>
    </location>
</feature>
<dbReference type="Gene3D" id="3.30.300.210">
    <property type="entry name" value="Nutrient germinant receptor protein C, domain 3"/>
    <property type="match status" value="1"/>
</dbReference>
<reference evidence="10 11" key="1">
    <citation type="submission" date="2018-12" db="EMBL/GenBank/DDBJ databases">
        <title>Bacillus ochoae sp. nov., Paenibacillus whitsoniae sp. nov., Paenibacillus spiritus sp. nov. Isolated from the Mars Exploration Rover during spacecraft assembly.</title>
        <authorList>
            <person name="Seuylemezian A."/>
            <person name="Vaishampayan P."/>
        </authorList>
    </citation>
    <scope>NUCLEOTIDE SEQUENCE [LARGE SCALE GENOMIC DNA]</scope>
    <source>
        <strain evidence="10 11">MER 54</strain>
    </source>
</reference>
<dbReference type="Pfam" id="PF25198">
    <property type="entry name" value="Spore_GerAC_N"/>
    <property type="match status" value="1"/>
</dbReference>
<keyword evidence="3" id="KW-0309">Germination</keyword>
<evidence type="ECO:0000313" key="10">
    <source>
        <dbReference type="EMBL" id="RTE07004.1"/>
    </source>
</evidence>
<name>A0A430J9F8_9BACL</name>
<proteinExistence type="inferred from homology"/>
<evidence type="ECO:0000256" key="2">
    <source>
        <dbReference type="ARBA" id="ARBA00007886"/>
    </source>
</evidence>
<dbReference type="InterPro" id="IPR008844">
    <property type="entry name" value="Spore_GerAC-like"/>
</dbReference>
<sequence length="412" mass="45874">MNLSRTLLRCVCLGMLTVSLALLLTGCWDRRELNDLAITSATALDWDGKEWTVSYQVVIPQAIANPNTGGSPGQQAPVMVFSTSGGSIRGAVQKSSQEMPRSLFFSHSRILVIGQKAAEQGISQMMDIFLRNSDSRETISVLLAEGEGKQILEQVIPLEKMQGTAIKNLIENENKHGSNYKQVRMYEFMMNNTSDSPYTLIPEIHISGKGENTTISSLKATSFENKLKLGRIGIFKKDKLIGYFDKLVQYGVTFINNSVDGTTYYFACSQDSTDYKAALLVNHSKSKLKPVFGQDGQMSMRLTVDLQGNLVENGCKEDPSKPEELKKLASYVSADLNRLILHAFQTATSRQLDVFGIADLLHKHHPAKWKEFKDHWPEKFAELTIEPEIHVDIARIGMSSKPFGAQIEESSE</sequence>
<dbReference type="EMBL" id="RXHU01000068">
    <property type="protein sequence ID" value="RTE07004.1"/>
    <property type="molecule type" value="Genomic_DNA"/>
</dbReference>
<dbReference type="InterPro" id="IPR057336">
    <property type="entry name" value="GerAC_N"/>
</dbReference>
<dbReference type="Proteomes" id="UP000276128">
    <property type="component" value="Unassembled WGS sequence"/>
</dbReference>
<dbReference type="OrthoDB" id="9816067at2"/>
<dbReference type="Pfam" id="PF05504">
    <property type="entry name" value="Spore_GerAC"/>
    <property type="match status" value="1"/>
</dbReference>
<evidence type="ECO:0000256" key="5">
    <source>
        <dbReference type="ARBA" id="ARBA00023136"/>
    </source>
</evidence>
<dbReference type="PANTHER" id="PTHR35789:SF1">
    <property type="entry name" value="SPORE GERMINATION PROTEIN B3"/>
    <property type="match status" value="1"/>
</dbReference>
<evidence type="ECO:0000259" key="8">
    <source>
        <dbReference type="Pfam" id="PF05504"/>
    </source>
</evidence>
<keyword evidence="11" id="KW-1185">Reference proteome</keyword>
<keyword evidence="5" id="KW-0472">Membrane</keyword>
<comment type="similarity">
    <text evidence="2">Belongs to the GerABKC lipoprotein family.</text>
</comment>
<organism evidence="10 11">
    <name type="scientific">Paenibacillus whitsoniae</name>
    <dbReference type="NCBI Taxonomy" id="2496558"/>
    <lineage>
        <taxon>Bacteria</taxon>
        <taxon>Bacillati</taxon>
        <taxon>Bacillota</taxon>
        <taxon>Bacilli</taxon>
        <taxon>Bacillales</taxon>
        <taxon>Paenibacillaceae</taxon>
        <taxon>Paenibacillus</taxon>
    </lineage>
</organism>
<dbReference type="InterPro" id="IPR038501">
    <property type="entry name" value="Spore_GerAC_C_sf"/>
</dbReference>
<gene>
    <name evidence="10" type="ORF">EJQ19_21910</name>
</gene>
<accession>A0A430J9F8</accession>
<dbReference type="RefSeq" id="WP_126143379.1">
    <property type="nucleotide sequence ID" value="NZ_RXHU01000068.1"/>
</dbReference>
<evidence type="ECO:0000259" key="9">
    <source>
        <dbReference type="Pfam" id="PF25198"/>
    </source>
</evidence>
<dbReference type="PANTHER" id="PTHR35789">
    <property type="entry name" value="SPORE GERMINATION PROTEIN B3"/>
    <property type="match status" value="1"/>
</dbReference>
<evidence type="ECO:0000256" key="1">
    <source>
        <dbReference type="ARBA" id="ARBA00004635"/>
    </source>
</evidence>
<keyword evidence="7" id="KW-0449">Lipoprotein</keyword>
<dbReference type="NCBIfam" id="TIGR02887">
    <property type="entry name" value="spore_ger_x_C"/>
    <property type="match status" value="1"/>
</dbReference>
<keyword evidence="6" id="KW-0564">Palmitate</keyword>
<protein>
    <submittedName>
        <fullName evidence="10">Ger(X)C family spore germination protein</fullName>
    </submittedName>
</protein>
<evidence type="ECO:0000256" key="3">
    <source>
        <dbReference type="ARBA" id="ARBA00022544"/>
    </source>
</evidence>
<evidence type="ECO:0000256" key="4">
    <source>
        <dbReference type="ARBA" id="ARBA00022729"/>
    </source>
</evidence>
<comment type="caution">
    <text evidence="10">The sequence shown here is derived from an EMBL/GenBank/DDBJ whole genome shotgun (WGS) entry which is preliminary data.</text>
</comment>